<dbReference type="PROSITE" id="PS00010">
    <property type="entry name" value="ASX_HYDROXYL"/>
    <property type="match status" value="1"/>
</dbReference>
<dbReference type="GO" id="GO:0019838">
    <property type="term" value="F:growth factor binding"/>
    <property type="evidence" value="ECO:0007669"/>
    <property type="project" value="UniProtKB-KW"/>
</dbReference>
<keyword evidence="3" id="KW-0677">Repeat</keyword>
<keyword evidence="4" id="KW-1015">Disulfide bond</keyword>
<dbReference type="SUPFAM" id="SSF57196">
    <property type="entry name" value="EGF/Laminin"/>
    <property type="match status" value="2"/>
</dbReference>
<evidence type="ECO:0000256" key="2">
    <source>
        <dbReference type="ARBA" id="ARBA00022729"/>
    </source>
</evidence>
<keyword evidence="6" id="KW-0340">Growth factor binding</keyword>
<sequence length="235" mass="25506">RIGTRVGTKHSGRCLAYAFLSLIFGFPPPTDINECAMQGVCQGGECLNTQGSFRCACKPGQVLGPSGDRNGACRLPRTPSARILLPLTDRRDVCWQLRGEDGMCSSPFGGQQLTYEECCCRHGKGWGYQCHACPPRSPGNGGRSRKTGTSPVLLADSSEEDSDECRCLNGRCVRTQQGSVCECPTGFQLDSTRTRCLDIDECQELNQRGRLCKTERCRGVSTTAWKVGGDTCGHP</sequence>
<evidence type="ECO:0000256" key="7">
    <source>
        <dbReference type="ARBA" id="ARBA00038081"/>
    </source>
</evidence>
<dbReference type="SUPFAM" id="SSF57581">
    <property type="entry name" value="TB module/8-cys domain"/>
    <property type="match status" value="1"/>
</dbReference>
<dbReference type="AlphaFoldDB" id="A0A670ZGZ6"/>
<feature type="domain" description="TB" evidence="10">
    <location>
        <begin position="92"/>
        <end position="137"/>
    </location>
</feature>
<dbReference type="PROSITE" id="PS01187">
    <property type="entry name" value="EGF_CA"/>
    <property type="match status" value="1"/>
</dbReference>
<dbReference type="Proteomes" id="UP000472273">
    <property type="component" value="Unplaced"/>
</dbReference>
<dbReference type="InterPro" id="IPR026823">
    <property type="entry name" value="cEGF"/>
</dbReference>
<keyword evidence="12" id="KW-1185">Reference proteome</keyword>
<dbReference type="GeneTree" id="ENSGT00940000160285"/>
<dbReference type="InterPro" id="IPR000742">
    <property type="entry name" value="EGF"/>
</dbReference>
<keyword evidence="2" id="KW-0732">Signal</keyword>
<dbReference type="InterPro" id="IPR018097">
    <property type="entry name" value="EGF_Ca-bd_CS"/>
</dbReference>
<dbReference type="Gene3D" id="2.10.25.10">
    <property type="entry name" value="Laminin"/>
    <property type="match status" value="2"/>
</dbReference>
<evidence type="ECO:0000256" key="4">
    <source>
        <dbReference type="ARBA" id="ARBA00023157"/>
    </source>
</evidence>
<proteinExistence type="inferred from homology"/>
<dbReference type="InterPro" id="IPR001881">
    <property type="entry name" value="EGF-like_Ca-bd_dom"/>
</dbReference>
<evidence type="ECO:0000259" key="10">
    <source>
        <dbReference type="PROSITE" id="PS51364"/>
    </source>
</evidence>
<dbReference type="Pfam" id="PF00683">
    <property type="entry name" value="TB"/>
    <property type="match status" value="1"/>
</dbReference>
<dbReference type="Ensembl" id="ENSPTXT00000022774.1">
    <property type="protein sequence ID" value="ENSPTXP00000022096.1"/>
    <property type="gene ID" value="ENSPTXG00000015289.1"/>
</dbReference>
<accession>A0A670ZGZ6</accession>
<evidence type="ECO:0000256" key="6">
    <source>
        <dbReference type="ARBA" id="ARBA00023183"/>
    </source>
</evidence>
<evidence type="ECO:0000259" key="9">
    <source>
        <dbReference type="PROSITE" id="PS50026"/>
    </source>
</evidence>
<dbReference type="GO" id="GO:0005509">
    <property type="term" value="F:calcium ion binding"/>
    <property type="evidence" value="ECO:0007669"/>
    <property type="project" value="InterPro"/>
</dbReference>
<dbReference type="InterPro" id="IPR050751">
    <property type="entry name" value="ECM_structural_protein"/>
</dbReference>
<dbReference type="Pfam" id="PF12662">
    <property type="entry name" value="cEGF"/>
    <property type="match status" value="1"/>
</dbReference>
<evidence type="ECO:0000256" key="3">
    <source>
        <dbReference type="ARBA" id="ARBA00022737"/>
    </source>
</evidence>
<dbReference type="InterPro" id="IPR049883">
    <property type="entry name" value="NOTCH1_EGF-like"/>
</dbReference>
<evidence type="ECO:0000256" key="1">
    <source>
        <dbReference type="ARBA" id="ARBA00022536"/>
    </source>
</evidence>
<dbReference type="SMART" id="SM00181">
    <property type="entry name" value="EGF"/>
    <property type="match status" value="2"/>
</dbReference>
<dbReference type="PROSITE" id="PS01186">
    <property type="entry name" value="EGF_2"/>
    <property type="match status" value="1"/>
</dbReference>
<keyword evidence="5" id="KW-0325">Glycoprotein</keyword>
<reference evidence="11" key="1">
    <citation type="submission" date="2025-08" db="UniProtKB">
        <authorList>
            <consortium name="Ensembl"/>
        </authorList>
    </citation>
    <scope>IDENTIFICATION</scope>
</reference>
<dbReference type="InterPro" id="IPR036773">
    <property type="entry name" value="TB_dom_sf"/>
</dbReference>
<protein>
    <recommendedName>
        <fullName evidence="13">TB domain-containing protein</fullName>
    </recommendedName>
</protein>
<dbReference type="InterPro" id="IPR000152">
    <property type="entry name" value="EGF-type_Asp/Asn_hydroxyl_site"/>
</dbReference>
<dbReference type="PROSITE" id="PS50026">
    <property type="entry name" value="EGF_3"/>
    <property type="match status" value="1"/>
</dbReference>
<organism evidence="11 12">
    <name type="scientific">Pseudonaja textilis</name>
    <name type="common">Eastern brown snake</name>
    <dbReference type="NCBI Taxonomy" id="8673"/>
    <lineage>
        <taxon>Eukaryota</taxon>
        <taxon>Metazoa</taxon>
        <taxon>Chordata</taxon>
        <taxon>Craniata</taxon>
        <taxon>Vertebrata</taxon>
        <taxon>Euteleostomi</taxon>
        <taxon>Lepidosauria</taxon>
        <taxon>Squamata</taxon>
        <taxon>Bifurcata</taxon>
        <taxon>Unidentata</taxon>
        <taxon>Episquamata</taxon>
        <taxon>Toxicofera</taxon>
        <taxon>Serpentes</taxon>
        <taxon>Colubroidea</taxon>
        <taxon>Elapidae</taxon>
        <taxon>Hydrophiinae</taxon>
        <taxon>Pseudonaja</taxon>
    </lineage>
</organism>
<dbReference type="SMART" id="SM00179">
    <property type="entry name" value="EGF_CA"/>
    <property type="match status" value="2"/>
</dbReference>
<dbReference type="FunFam" id="2.10.25.10:FF:000068">
    <property type="entry name" value="Latent transforming growth factor beta binding protein 3"/>
    <property type="match status" value="1"/>
</dbReference>
<dbReference type="PANTHER" id="PTHR24034:SF204">
    <property type="entry name" value="ADHESION G PROTEIN-COUPLED RECEPTOR E1"/>
    <property type="match status" value="1"/>
</dbReference>
<dbReference type="Gene3D" id="3.90.290.10">
    <property type="entry name" value="TGF-beta binding (TB) domain"/>
    <property type="match status" value="1"/>
</dbReference>
<keyword evidence="1 8" id="KW-0245">EGF-like domain</keyword>
<evidence type="ECO:0008006" key="13">
    <source>
        <dbReference type="Google" id="ProtNLM"/>
    </source>
</evidence>
<reference evidence="11" key="2">
    <citation type="submission" date="2025-09" db="UniProtKB">
        <authorList>
            <consortium name="Ensembl"/>
        </authorList>
    </citation>
    <scope>IDENTIFICATION</scope>
</reference>
<name>A0A670ZGZ6_PSETE</name>
<evidence type="ECO:0000313" key="11">
    <source>
        <dbReference type="Ensembl" id="ENSPTXP00000022096.1"/>
    </source>
</evidence>
<dbReference type="FunFam" id="2.10.25.10:FF:000160">
    <property type="entry name" value="latent-transforming growth factor beta-binding protein 4 isoform X2"/>
    <property type="match status" value="1"/>
</dbReference>
<evidence type="ECO:0000313" key="12">
    <source>
        <dbReference type="Proteomes" id="UP000472273"/>
    </source>
</evidence>
<evidence type="ECO:0000256" key="5">
    <source>
        <dbReference type="ARBA" id="ARBA00023180"/>
    </source>
</evidence>
<feature type="domain" description="EGF-like" evidence="9">
    <location>
        <begin position="31"/>
        <end position="71"/>
    </location>
</feature>
<dbReference type="PANTHER" id="PTHR24034">
    <property type="entry name" value="EGF-LIKE DOMAIN-CONTAINING PROTEIN"/>
    <property type="match status" value="1"/>
</dbReference>
<comment type="caution">
    <text evidence="8">Lacks conserved residue(s) required for the propagation of feature annotation.</text>
</comment>
<comment type="similarity">
    <text evidence="7">Belongs to the LTBP family.</text>
</comment>
<dbReference type="Pfam" id="PF07645">
    <property type="entry name" value="EGF_CA"/>
    <property type="match status" value="1"/>
</dbReference>
<dbReference type="InterPro" id="IPR017878">
    <property type="entry name" value="TB_dom"/>
</dbReference>
<dbReference type="CDD" id="cd00054">
    <property type="entry name" value="EGF_CA"/>
    <property type="match status" value="1"/>
</dbReference>
<evidence type="ECO:0000256" key="8">
    <source>
        <dbReference type="PROSITE-ProRule" id="PRU00076"/>
    </source>
</evidence>
<dbReference type="PROSITE" id="PS51364">
    <property type="entry name" value="TB"/>
    <property type="match status" value="1"/>
</dbReference>